<organism evidence="1 2">
    <name type="scientific">Acinetobacter soli NIPH 2899</name>
    <dbReference type="NCBI Taxonomy" id="1217677"/>
    <lineage>
        <taxon>Bacteria</taxon>
        <taxon>Pseudomonadati</taxon>
        <taxon>Pseudomonadota</taxon>
        <taxon>Gammaproteobacteria</taxon>
        <taxon>Moraxellales</taxon>
        <taxon>Moraxellaceae</taxon>
        <taxon>Acinetobacter</taxon>
    </lineage>
</organism>
<comment type="caution">
    <text evidence="1">The sequence shown here is derived from an EMBL/GenBank/DDBJ whole genome shotgun (WGS) entry which is preliminary data.</text>
</comment>
<keyword evidence="2" id="KW-1185">Reference proteome</keyword>
<protein>
    <submittedName>
        <fullName evidence="1">Uncharacterized protein</fullName>
    </submittedName>
</protein>
<accession>A0ABN0JXP9</accession>
<proteinExistence type="predicted"/>
<reference evidence="1 2" key="1">
    <citation type="submission" date="2013-02" db="EMBL/GenBank/DDBJ databases">
        <title>The Genome Sequence of Acinetobacter soli NIPH 2899.</title>
        <authorList>
            <consortium name="The Broad Institute Genome Sequencing Platform"/>
            <consortium name="The Broad Institute Genome Sequencing Center for Infectious Disease"/>
            <person name="Cerqueira G."/>
            <person name="Feldgarden M."/>
            <person name="Courvalin P."/>
            <person name="Perichon B."/>
            <person name="Grillot-Courvalin C."/>
            <person name="Clermont D."/>
            <person name="Rocha E."/>
            <person name="Yoon E.-J."/>
            <person name="Nemec A."/>
            <person name="Walker B."/>
            <person name="Young S.K."/>
            <person name="Zeng Q."/>
            <person name="Gargeya S."/>
            <person name="Fitzgerald M."/>
            <person name="Haas B."/>
            <person name="Abouelleil A."/>
            <person name="Alvarado L."/>
            <person name="Arachchi H.M."/>
            <person name="Berlin A.M."/>
            <person name="Chapman S.B."/>
            <person name="Dewar J."/>
            <person name="Goldberg J."/>
            <person name="Griggs A."/>
            <person name="Gujja S."/>
            <person name="Hansen M."/>
            <person name="Howarth C."/>
            <person name="Imamovic A."/>
            <person name="Larimer J."/>
            <person name="McCowan C."/>
            <person name="Murphy C."/>
            <person name="Neiman D."/>
            <person name="Pearson M."/>
            <person name="Priest M."/>
            <person name="Roberts A."/>
            <person name="Saif S."/>
            <person name="Shea T."/>
            <person name="Sisk P."/>
            <person name="Sykes S."/>
            <person name="Wortman J."/>
            <person name="Nusbaum C."/>
            <person name="Birren B."/>
        </authorList>
    </citation>
    <scope>NUCLEOTIDE SEQUENCE [LARGE SCALE GENOMIC DNA]</scope>
    <source>
        <strain evidence="1 2">NIPH 2899</strain>
    </source>
</reference>
<dbReference type="RefSeq" id="WP_004948355.1">
    <property type="nucleotide sequence ID" value="NZ_KB849643.1"/>
</dbReference>
<gene>
    <name evidence="1" type="ORF">F950_02954</name>
</gene>
<dbReference type="Proteomes" id="UP000018433">
    <property type="component" value="Unassembled WGS sequence"/>
</dbReference>
<evidence type="ECO:0000313" key="1">
    <source>
        <dbReference type="EMBL" id="ENV60392.1"/>
    </source>
</evidence>
<evidence type="ECO:0000313" key="2">
    <source>
        <dbReference type="Proteomes" id="UP000018433"/>
    </source>
</evidence>
<dbReference type="EMBL" id="APPV01000011">
    <property type="protein sequence ID" value="ENV60392.1"/>
    <property type="molecule type" value="Genomic_DNA"/>
</dbReference>
<name>A0ABN0JXP9_9GAMM</name>
<sequence length="49" mass="6069">MSLRIEFENDMKDWIEAYGRPTFDEELGLYQEKEWQLAWVAYRRAKKVK</sequence>